<comment type="catalytic activity">
    <reaction evidence="13">
        <text>O-phospho-L-seryl-[protein] + H2O = L-seryl-[protein] + phosphate</text>
        <dbReference type="Rhea" id="RHEA:20629"/>
        <dbReference type="Rhea" id="RHEA-COMP:9863"/>
        <dbReference type="Rhea" id="RHEA-COMP:11604"/>
        <dbReference type="ChEBI" id="CHEBI:15377"/>
        <dbReference type="ChEBI" id="CHEBI:29999"/>
        <dbReference type="ChEBI" id="CHEBI:43474"/>
        <dbReference type="ChEBI" id="CHEBI:83421"/>
        <dbReference type="EC" id="3.1.3.16"/>
    </reaction>
    <physiologicalReaction direction="left-to-right" evidence="13">
        <dbReference type="Rhea" id="RHEA:20630"/>
    </physiologicalReaction>
</comment>
<dbReference type="PROSITE" id="PS51182">
    <property type="entry name" value="C2_TENSIN"/>
    <property type="match status" value="1"/>
</dbReference>
<evidence type="ECO:0000259" key="19">
    <source>
        <dbReference type="PROSITE" id="PS51182"/>
    </source>
</evidence>
<evidence type="ECO:0000259" key="17">
    <source>
        <dbReference type="PROSITE" id="PS50056"/>
    </source>
</evidence>
<dbReference type="EC" id="3.1.3.16" evidence="3"/>
<comment type="catalytic activity">
    <reaction evidence="11">
        <text>1D-myo-inositol 1,3,4,5,6-pentakisphosphate + H2O = 1D-myo-inositol 1,4,5,6-tetrakisphosphate + phosphate</text>
        <dbReference type="Rhea" id="RHEA:77143"/>
        <dbReference type="ChEBI" id="CHEBI:15377"/>
        <dbReference type="ChEBI" id="CHEBI:43474"/>
        <dbReference type="ChEBI" id="CHEBI:57627"/>
        <dbReference type="ChEBI" id="CHEBI:57733"/>
    </reaction>
    <physiologicalReaction direction="left-to-right" evidence="11">
        <dbReference type="Rhea" id="RHEA:77144"/>
    </physiologicalReaction>
</comment>
<keyword evidence="5" id="KW-0378">Hydrolase</keyword>
<dbReference type="SMART" id="SM01326">
    <property type="entry name" value="PTEN_C2"/>
    <property type="match status" value="1"/>
</dbReference>
<dbReference type="InterPro" id="IPR051281">
    <property type="entry name" value="Dual-spec_lipid-protein_phosph"/>
</dbReference>
<protein>
    <recommendedName>
        <fullName evidence="8">Phosphatidylinositol 3,4,5-trisphosphate 3-phosphatase and dual-specificity protein phosphatase PTEN</fullName>
        <ecNumber evidence="3">3.1.3.16</ecNumber>
        <ecNumber evidence="2">3.1.3.67</ecNumber>
    </recommendedName>
    <alternativeName>
        <fullName evidence="12">Inositol polyphosphate 3-phosphatase</fullName>
    </alternativeName>
</protein>
<evidence type="ECO:0000256" key="5">
    <source>
        <dbReference type="ARBA" id="ARBA00022801"/>
    </source>
</evidence>
<evidence type="ECO:0000256" key="3">
    <source>
        <dbReference type="ARBA" id="ARBA00013081"/>
    </source>
</evidence>
<evidence type="ECO:0000256" key="16">
    <source>
        <dbReference type="SAM" id="MobiDB-lite"/>
    </source>
</evidence>
<comment type="subcellular location">
    <subcellularLocation>
        <location evidence="1">Cytoplasm</location>
    </subcellularLocation>
</comment>
<dbReference type="Gene3D" id="3.90.190.10">
    <property type="entry name" value="Protein tyrosine phosphatase superfamily"/>
    <property type="match status" value="1"/>
</dbReference>
<dbReference type="Gene3D" id="2.60.40.1110">
    <property type="match status" value="1"/>
</dbReference>
<dbReference type="EC" id="3.1.3.67" evidence="2"/>
<name>A0A814G5Z1_9BILA</name>
<evidence type="ECO:0000256" key="2">
    <source>
        <dbReference type="ARBA" id="ARBA00013015"/>
    </source>
</evidence>
<dbReference type="InterPro" id="IPR035892">
    <property type="entry name" value="C2_domain_sf"/>
</dbReference>
<dbReference type="Pfam" id="PF22784">
    <property type="entry name" value="PTP-SAK"/>
    <property type="match status" value="1"/>
</dbReference>
<dbReference type="EMBL" id="CAJNOE010000156">
    <property type="protein sequence ID" value="CAF0989362.1"/>
    <property type="molecule type" value="Genomic_DNA"/>
</dbReference>
<evidence type="ECO:0000256" key="12">
    <source>
        <dbReference type="ARBA" id="ARBA00044309"/>
    </source>
</evidence>
<comment type="catalytic activity">
    <reaction evidence="7">
        <text>1,2-dioctanoyl-sn-glycero-3-phospho-(1D-myo-inositol-3,4,5-trisphosphate) + H2O = 1,2-dioctanoyl-sn-glycero-3-phospho-(1D-myo-inositol-4,5-bisphosphate) + phosphate</text>
        <dbReference type="Rhea" id="RHEA:43552"/>
        <dbReference type="ChEBI" id="CHEBI:15377"/>
        <dbReference type="ChEBI" id="CHEBI:43474"/>
        <dbReference type="ChEBI" id="CHEBI:83416"/>
        <dbReference type="ChEBI" id="CHEBI:83419"/>
    </reaction>
    <physiologicalReaction direction="left-to-right" evidence="7">
        <dbReference type="Rhea" id="RHEA:43553"/>
    </physiologicalReaction>
</comment>
<dbReference type="PROSITE" id="PS00383">
    <property type="entry name" value="TYR_PHOSPHATASE_1"/>
    <property type="match status" value="1"/>
</dbReference>
<dbReference type="PANTHER" id="PTHR12305">
    <property type="entry name" value="PHOSPHATASE WITH HOMOLOGY TO TENSIN"/>
    <property type="match status" value="1"/>
</dbReference>
<evidence type="ECO:0000313" key="21">
    <source>
        <dbReference type="Proteomes" id="UP000663860"/>
    </source>
</evidence>
<evidence type="ECO:0000259" key="18">
    <source>
        <dbReference type="PROSITE" id="PS51181"/>
    </source>
</evidence>
<dbReference type="SUPFAM" id="SSF49562">
    <property type="entry name" value="C2 domain (Calcium/lipid-binding domain, CaLB)"/>
    <property type="match status" value="1"/>
</dbReference>
<gene>
    <name evidence="20" type="ORF">IZO911_LOCUS17017</name>
</gene>
<sequence length="533" mass="61298">MPVSSGFGYYPYNYPTTKVNRSTPTTQLISRTPKMITNPMKRMRKIVSKKKRRYQQDGFDLDLTYIRPNVIAMGYPADSYEGVYRNNIADVSRFLSAKHGDKFYIYNLCVESERQYDGSRFNNNVCSEFSFEDHNPPTIKMILAFCQHAEAQLKAMTDRTLVIHCKAGKGRTGVMSCCFLLFYYRQEYNDPLQTLKFYAQQRTSNEKGVTIPSQRRYVEYFGHLLNSQVPYTPKQILFIGLLITYEQNQVLHSSLSYTVKSADHRIQYQSFEIPLDRDTTIRRDLPSNYSVLEASHKHFIPPSNQQCHISLEEDVLIEIFLTKTKRGKPEKLCHFWFNTFFLVDPKVRTILSNNIEKQPESNLGILKSCLIPECGHKHLYTMVKKDIDGLHKDKFHRLAPSSFTVSVLFDYIPTPPSQSSTIIKPDRSCSLSEKQPNVDLKLIESNNNSSLIIGPSDKLIDQDELKQNNKTNEKITKTTLDSNNINGNRRSERSASSSRRAFALYSNGMSDWDSTDSESGTNETNLNDEPEPC</sequence>
<keyword evidence="4" id="KW-0963">Cytoplasm</keyword>
<dbReference type="SUPFAM" id="SSF52799">
    <property type="entry name" value="(Phosphotyrosine protein) phosphatases II"/>
    <property type="match status" value="1"/>
</dbReference>
<evidence type="ECO:0000256" key="10">
    <source>
        <dbReference type="ARBA" id="ARBA00043760"/>
    </source>
</evidence>
<evidence type="ECO:0000256" key="1">
    <source>
        <dbReference type="ARBA" id="ARBA00004496"/>
    </source>
</evidence>
<comment type="catalytic activity">
    <reaction evidence="14">
        <text>O-phospho-L-threonyl-[protein] + H2O = L-threonyl-[protein] + phosphate</text>
        <dbReference type="Rhea" id="RHEA:47004"/>
        <dbReference type="Rhea" id="RHEA-COMP:11060"/>
        <dbReference type="Rhea" id="RHEA-COMP:11605"/>
        <dbReference type="ChEBI" id="CHEBI:15377"/>
        <dbReference type="ChEBI" id="CHEBI:30013"/>
        <dbReference type="ChEBI" id="CHEBI:43474"/>
        <dbReference type="ChEBI" id="CHEBI:61977"/>
        <dbReference type="EC" id="3.1.3.16"/>
    </reaction>
    <physiologicalReaction direction="left-to-right" evidence="14">
        <dbReference type="Rhea" id="RHEA:47005"/>
    </physiologicalReaction>
</comment>
<reference evidence="20" key="1">
    <citation type="submission" date="2021-02" db="EMBL/GenBank/DDBJ databases">
        <authorList>
            <person name="Nowell W R."/>
        </authorList>
    </citation>
    <scope>NUCLEOTIDE SEQUENCE</scope>
</reference>
<evidence type="ECO:0000256" key="6">
    <source>
        <dbReference type="ARBA" id="ARBA00034256"/>
    </source>
</evidence>
<dbReference type="GO" id="GO:0005829">
    <property type="term" value="C:cytosol"/>
    <property type="evidence" value="ECO:0007669"/>
    <property type="project" value="TreeGrafter"/>
</dbReference>
<dbReference type="PROSITE" id="PS51181">
    <property type="entry name" value="PPASE_TENSIN"/>
    <property type="match status" value="1"/>
</dbReference>
<comment type="catalytic activity">
    <reaction evidence="10">
        <text>a 1,2-diacyl-sn-glycero-3-phospho-(1D-myo-inositol-3,4,5-trisphosphate) + H2O = a 1,2-diacyl-sn-glycero-3-phospho-(1D-myo-inositol-4,5-bisphosphate) + phosphate</text>
        <dbReference type="Rhea" id="RHEA:25017"/>
        <dbReference type="ChEBI" id="CHEBI:15377"/>
        <dbReference type="ChEBI" id="CHEBI:43474"/>
        <dbReference type="ChEBI" id="CHEBI:57836"/>
        <dbReference type="ChEBI" id="CHEBI:58456"/>
        <dbReference type="EC" id="3.1.3.67"/>
    </reaction>
    <physiologicalReaction direction="left-to-right" evidence="10">
        <dbReference type="Rhea" id="RHEA:25018"/>
    </physiologicalReaction>
</comment>
<dbReference type="InterPro" id="IPR029021">
    <property type="entry name" value="Prot-tyrosine_phosphatase-like"/>
</dbReference>
<comment type="catalytic activity">
    <reaction evidence="6">
        <text>1,2-dihexadecanoyl-sn-glycero-3-phospho-(1D-myo-inositol-3,4,5-trisphosphate) + H2O = 1,2-dihexadecanoyl-sn-glycero-3-phospho-(1D-myo-inositol-4,5-bisphosphate) + phosphate</text>
        <dbReference type="Rhea" id="RHEA:43560"/>
        <dbReference type="ChEBI" id="CHEBI:15377"/>
        <dbReference type="ChEBI" id="CHEBI:43474"/>
        <dbReference type="ChEBI" id="CHEBI:83420"/>
        <dbReference type="ChEBI" id="CHEBI:83423"/>
    </reaction>
    <physiologicalReaction direction="left-to-right" evidence="6">
        <dbReference type="Rhea" id="RHEA:43561"/>
    </physiologicalReaction>
</comment>
<evidence type="ECO:0000256" key="7">
    <source>
        <dbReference type="ARBA" id="ARBA00034268"/>
    </source>
</evidence>
<dbReference type="AlphaFoldDB" id="A0A814G5Z1"/>
<dbReference type="Proteomes" id="UP000663860">
    <property type="component" value="Unassembled WGS sequence"/>
</dbReference>
<evidence type="ECO:0000256" key="8">
    <source>
        <dbReference type="ARBA" id="ARBA00034338"/>
    </source>
</evidence>
<dbReference type="PANTHER" id="PTHR12305:SF81">
    <property type="entry name" value="PHOSPHATIDYLINOSITOL 3,4,5-TRISPHOSPHATE 3-PHOSPHATASE AND DUAL-SPECIFICITY PROTEIN PHOSPHATASE PTEN"/>
    <property type="match status" value="1"/>
</dbReference>
<evidence type="ECO:0000256" key="4">
    <source>
        <dbReference type="ARBA" id="ARBA00022490"/>
    </source>
</evidence>
<feature type="domain" description="Phosphatase tensin-type" evidence="18">
    <location>
        <begin position="52"/>
        <end position="228"/>
    </location>
</feature>
<feature type="domain" description="Tyrosine specific protein phosphatases" evidence="17">
    <location>
        <begin position="140"/>
        <end position="216"/>
    </location>
</feature>
<comment type="catalytic activity">
    <reaction evidence="15">
        <text>O-phospho-L-tyrosyl-[protein] + H2O = L-tyrosyl-[protein] + phosphate</text>
        <dbReference type="Rhea" id="RHEA:10684"/>
        <dbReference type="Rhea" id="RHEA-COMP:10136"/>
        <dbReference type="Rhea" id="RHEA-COMP:20101"/>
        <dbReference type="ChEBI" id="CHEBI:15377"/>
        <dbReference type="ChEBI" id="CHEBI:43474"/>
        <dbReference type="ChEBI" id="CHEBI:46858"/>
        <dbReference type="ChEBI" id="CHEBI:61978"/>
        <dbReference type="EC" id="3.1.3.48"/>
    </reaction>
    <physiologicalReaction direction="left-to-right" evidence="15">
        <dbReference type="Rhea" id="RHEA:10685"/>
    </physiologicalReaction>
</comment>
<evidence type="ECO:0000256" key="11">
    <source>
        <dbReference type="ARBA" id="ARBA00043762"/>
    </source>
</evidence>
<dbReference type="GO" id="GO:0050793">
    <property type="term" value="P:regulation of developmental process"/>
    <property type="evidence" value="ECO:0007669"/>
    <property type="project" value="UniProtKB-ARBA"/>
</dbReference>
<evidence type="ECO:0000256" key="14">
    <source>
        <dbReference type="ARBA" id="ARBA00048832"/>
    </source>
</evidence>
<organism evidence="20 21">
    <name type="scientific">Adineta steineri</name>
    <dbReference type="NCBI Taxonomy" id="433720"/>
    <lineage>
        <taxon>Eukaryota</taxon>
        <taxon>Metazoa</taxon>
        <taxon>Spiralia</taxon>
        <taxon>Gnathifera</taxon>
        <taxon>Rotifera</taxon>
        <taxon>Eurotatoria</taxon>
        <taxon>Bdelloidea</taxon>
        <taxon>Adinetida</taxon>
        <taxon>Adinetidae</taxon>
        <taxon>Adineta</taxon>
    </lineage>
</organism>
<feature type="domain" description="C2 tensin-type" evidence="19">
    <location>
        <begin position="216"/>
        <end position="412"/>
    </location>
</feature>
<dbReference type="PROSITE" id="PS50056">
    <property type="entry name" value="TYR_PHOSPHATASE_2"/>
    <property type="match status" value="1"/>
</dbReference>
<dbReference type="InterPro" id="IPR029023">
    <property type="entry name" value="Tensin_phosphatase"/>
</dbReference>
<evidence type="ECO:0000256" key="15">
    <source>
        <dbReference type="ARBA" id="ARBA00051341"/>
    </source>
</evidence>
<dbReference type="InterPro" id="IPR000387">
    <property type="entry name" value="Tyr_Pase_dom"/>
</dbReference>
<evidence type="ECO:0000313" key="20">
    <source>
        <dbReference type="EMBL" id="CAF0989362.1"/>
    </source>
</evidence>
<dbReference type="GO" id="GO:0016314">
    <property type="term" value="F:phosphatidylinositol-3,4,5-trisphosphate 3-phosphatase activity"/>
    <property type="evidence" value="ECO:0007669"/>
    <property type="project" value="UniProtKB-EC"/>
</dbReference>
<dbReference type="GO" id="GO:0004725">
    <property type="term" value="F:protein tyrosine phosphatase activity"/>
    <property type="evidence" value="ECO:0007669"/>
    <property type="project" value="UniProtKB-EC"/>
</dbReference>
<accession>A0A814G5Z1</accession>
<evidence type="ECO:0000256" key="13">
    <source>
        <dbReference type="ARBA" id="ARBA00047986"/>
    </source>
</evidence>
<comment type="catalytic activity">
    <reaction evidence="9">
        <text>1D-myo-inositol 1,3,4,5-tetrakisphosphate + H2O = 1D-myo-inositol 1,4,5-trisphosphate + phosphate</text>
        <dbReference type="Rhea" id="RHEA:77155"/>
        <dbReference type="ChEBI" id="CHEBI:15377"/>
        <dbReference type="ChEBI" id="CHEBI:43474"/>
        <dbReference type="ChEBI" id="CHEBI:57895"/>
        <dbReference type="ChEBI" id="CHEBI:203600"/>
    </reaction>
    <physiologicalReaction direction="left-to-right" evidence="9">
        <dbReference type="Rhea" id="RHEA:77156"/>
    </physiologicalReaction>
</comment>
<proteinExistence type="predicted"/>
<dbReference type="InterPro" id="IPR016130">
    <property type="entry name" value="Tyr_Pase_AS"/>
</dbReference>
<dbReference type="InterPro" id="IPR014020">
    <property type="entry name" value="Tensin_C2-dom"/>
</dbReference>
<feature type="region of interest" description="Disordered" evidence="16">
    <location>
        <begin position="480"/>
        <end position="533"/>
    </location>
</feature>
<dbReference type="Pfam" id="PF10409">
    <property type="entry name" value="PTEN_C2"/>
    <property type="match status" value="1"/>
</dbReference>
<dbReference type="GO" id="GO:0042995">
    <property type="term" value="C:cell projection"/>
    <property type="evidence" value="ECO:0007669"/>
    <property type="project" value="UniProtKB-ARBA"/>
</dbReference>
<comment type="caution">
    <text evidence="20">The sequence shown here is derived from an EMBL/GenBank/DDBJ whole genome shotgun (WGS) entry which is preliminary data.</text>
</comment>
<dbReference type="InterPro" id="IPR057023">
    <property type="entry name" value="PTP-SAK"/>
</dbReference>
<evidence type="ECO:0000256" key="9">
    <source>
        <dbReference type="ARBA" id="ARBA00043734"/>
    </source>
</evidence>
<dbReference type="GO" id="GO:0004722">
    <property type="term" value="F:protein serine/threonine phosphatase activity"/>
    <property type="evidence" value="ECO:0007669"/>
    <property type="project" value="UniProtKB-EC"/>
</dbReference>